<organism evidence="1">
    <name type="scientific">Helicoverpa armigera nucleopolyhedrovirus</name>
    <dbReference type="NCBI Taxonomy" id="51313"/>
    <lineage>
        <taxon>Viruses</taxon>
        <taxon>Viruses incertae sedis</taxon>
        <taxon>Naldaviricetes</taxon>
        <taxon>Lefavirales</taxon>
        <taxon>Baculoviridae</taxon>
        <taxon>Alphabaculovirus</taxon>
        <taxon>Alphabaculovirus helarmigerae</taxon>
    </lineage>
</organism>
<protein>
    <submittedName>
        <fullName evidence="1">Lese 25 like protein</fullName>
    </submittedName>
</protein>
<reference evidence="1" key="1">
    <citation type="journal article" date="2015" name="Genome Announc.">
        <title>Genomic Sequences of Five Helicoverpa armigera Nucleopolyhedrovirus Genotypes from Spain That Differ in Their Insecticidal Properties.</title>
        <authorList>
            <person name="Arrizubieta M."/>
            <person name="Simon O."/>
            <person name="Williams T."/>
            <person name="Caballero P."/>
        </authorList>
    </citation>
    <scope>NUCLEOTIDE SEQUENCE</scope>
    <source>
        <strain evidence="1">LB3</strain>
    </source>
</reference>
<gene>
    <name evidence="1" type="ORF">ORF-28</name>
</gene>
<name>A0A0E3JAG0_9ABAC</name>
<proteinExistence type="predicted"/>
<sequence length="192" mass="22467">MSYYSLYPQLPAHVVYRILAYVPVDKLLELQLSEYDYKCILQCKNVTCFSLPKICYSTRLLLNTLIDIHGIDHDFRHSCLVDGHKFYLINNKTFVSYTGLRRYFTKHSIRKCYQSNANVSFTCLFDIIAIRFPEQFEWHKKCCFTSCGGGGGGKLRNFACVSINIVDQLKNETVCEPAFLFFDYMYHILRLE</sequence>
<evidence type="ECO:0000313" key="1">
    <source>
        <dbReference type="EMBL" id="AJP07317.1"/>
    </source>
</evidence>
<dbReference type="EMBL" id="KJ701030">
    <property type="protein sequence ID" value="AJP07317.1"/>
    <property type="molecule type" value="Genomic_DNA"/>
</dbReference>
<accession>A0A0E3JAG0</accession>